<sequence length="495" mass="54635">MSNSPRARSASRAFSARAVAEATPNSTEWNSWFSPWFTALDDALSVSSEQTARDSFFSRPESLAPTAIIQSTEAEERLQFSRTHLAREAHKRKRYQSTRATSEDVTMACGSPTPTVRESTEFLQKTPASWRLSATKSASVMPPLTPFSESLSPGPIFGHEFVTNATTFSDGHDGLRSPAQFSEASRIFQSYQPRDTSRVSEVPSLSRSSTDRYSISPAAHSNGSSRESRPPFPGPSSQSLACDLQLGEDMASLFGNAEKCGSSPIPSRNCSPLARDATRVGSGGSTSDVLPREALCQPDENSRHLLSSLDDNIAQSLGTRGQSDRGASKFLRELRSRIANGPPGVSQSLICDRWVQERTIGLLRYHREIIPNLWDEDDAMFESRHLDRDAAYTFCYGTAKEEMLHELERMSSRDSNQSHKSSPSTRDIVPPAVVISSVDGHEDEPRSLRTVHQLPEAIVSSERQMERGGGSALEGEREETVRWSSMWLMNLKLNL</sequence>
<feature type="compositionally biased region" description="Polar residues" evidence="1">
    <location>
        <begin position="413"/>
        <end position="425"/>
    </location>
</feature>
<evidence type="ECO:0000256" key="1">
    <source>
        <dbReference type="SAM" id="MobiDB-lite"/>
    </source>
</evidence>
<feature type="region of interest" description="Disordered" evidence="1">
    <location>
        <begin position="408"/>
        <end position="431"/>
    </location>
</feature>
<feature type="region of interest" description="Disordered" evidence="1">
    <location>
        <begin position="91"/>
        <end position="119"/>
    </location>
</feature>
<name>A0A9W9R2V2_PENBR</name>
<reference evidence="2" key="2">
    <citation type="journal article" date="2023" name="IMA Fungus">
        <title>Comparative genomic study of the Penicillium genus elucidates a diverse pangenome and 15 lateral gene transfer events.</title>
        <authorList>
            <person name="Petersen C."/>
            <person name="Sorensen T."/>
            <person name="Nielsen M.R."/>
            <person name="Sondergaard T.E."/>
            <person name="Sorensen J.L."/>
            <person name="Fitzpatrick D.A."/>
            <person name="Frisvad J.C."/>
            <person name="Nielsen K.L."/>
        </authorList>
    </citation>
    <scope>NUCLEOTIDE SEQUENCE</scope>
    <source>
        <strain evidence="2">IBT 35673</strain>
    </source>
</reference>
<accession>A0A9W9R2V2</accession>
<feature type="region of interest" description="Disordered" evidence="1">
    <location>
        <begin position="1"/>
        <end position="22"/>
    </location>
</feature>
<organism evidence="2 3">
    <name type="scientific">Penicillium brevicompactum</name>
    <dbReference type="NCBI Taxonomy" id="5074"/>
    <lineage>
        <taxon>Eukaryota</taxon>
        <taxon>Fungi</taxon>
        <taxon>Dikarya</taxon>
        <taxon>Ascomycota</taxon>
        <taxon>Pezizomycotina</taxon>
        <taxon>Eurotiomycetes</taxon>
        <taxon>Eurotiomycetidae</taxon>
        <taxon>Eurotiales</taxon>
        <taxon>Aspergillaceae</taxon>
        <taxon>Penicillium</taxon>
    </lineage>
</organism>
<gene>
    <name evidence="2" type="ORF">N7452_001687</name>
</gene>
<feature type="region of interest" description="Disordered" evidence="1">
    <location>
        <begin position="189"/>
        <end position="240"/>
    </location>
</feature>
<proteinExistence type="predicted"/>
<dbReference type="EMBL" id="JAPZBQ010000001">
    <property type="protein sequence ID" value="KAJ5352713.1"/>
    <property type="molecule type" value="Genomic_DNA"/>
</dbReference>
<comment type="caution">
    <text evidence="2">The sequence shown here is derived from an EMBL/GenBank/DDBJ whole genome shotgun (WGS) entry which is preliminary data.</text>
</comment>
<feature type="compositionally biased region" description="Polar residues" evidence="1">
    <location>
        <begin position="203"/>
        <end position="225"/>
    </location>
</feature>
<protein>
    <submittedName>
        <fullName evidence="2">Uncharacterized protein</fullName>
    </submittedName>
</protein>
<feature type="region of interest" description="Disordered" evidence="1">
    <location>
        <begin position="257"/>
        <end position="291"/>
    </location>
</feature>
<evidence type="ECO:0000313" key="3">
    <source>
        <dbReference type="Proteomes" id="UP001147695"/>
    </source>
</evidence>
<reference evidence="2" key="1">
    <citation type="submission" date="2022-12" db="EMBL/GenBank/DDBJ databases">
        <authorList>
            <person name="Petersen C."/>
        </authorList>
    </citation>
    <scope>NUCLEOTIDE SEQUENCE</scope>
    <source>
        <strain evidence="2">IBT 35673</strain>
    </source>
</reference>
<evidence type="ECO:0000313" key="2">
    <source>
        <dbReference type="EMBL" id="KAJ5352713.1"/>
    </source>
</evidence>
<dbReference type="Proteomes" id="UP001147695">
    <property type="component" value="Unassembled WGS sequence"/>
</dbReference>
<dbReference type="AlphaFoldDB" id="A0A9W9R2V2"/>